<evidence type="ECO:0008006" key="6">
    <source>
        <dbReference type="Google" id="ProtNLM"/>
    </source>
</evidence>
<feature type="transmembrane region" description="Helical" evidence="1">
    <location>
        <begin position="294"/>
        <end position="318"/>
    </location>
</feature>
<feature type="transmembrane region" description="Helical" evidence="1">
    <location>
        <begin position="324"/>
        <end position="344"/>
    </location>
</feature>
<evidence type="ECO:0000313" key="3">
    <source>
        <dbReference type="EMBL" id="STX46465.1"/>
    </source>
</evidence>
<feature type="transmembrane region" description="Helical" evidence="1">
    <location>
        <begin position="263"/>
        <end position="285"/>
    </location>
</feature>
<feature type="transmembrane region" description="Helical" evidence="1">
    <location>
        <begin position="12"/>
        <end position="31"/>
    </location>
</feature>
<evidence type="ECO:0000313" key="5">
    <source>
        <dbReference type="Proteomes" id="UP000254476"/>
    </source>
</evidence>
<feature type="transmembrane region" description="Helical" evidence="1">
    <location>
        <begin position="51"/>
        <end position="69"/>
    </location>
</feature>
<dbReference type="AlphaFoldDB" id="A0A378JFR8"/>
<keyword evidence="4" id="KW-1185">Reference proteome</keyword>
<feature type="transmembrane region" description="Helical" evidence="1">
    <location>
        <begin position="356"/>
        <end position="378"/>
    </location>
</feature>
<organism evidence="3 5">
    <name type="scientific">Legionella gratiana</name>
    <dbReference type="NCBI Taxonomy" id="45066"/>
    <lineage>
        <taxon>Bacteria</taxon>
        <taxon>Pseudomonadati</taxon>
        <taxon>Pseudomonadota</taxon>
        <taxon>Gammaproteobacteria</taxon>
        <taxon>Legionellales</taxon>
        <taxon>Legionellaceae</taxon>
        <taxon>Legionella</taxon>
    </lineage>
</organism>
<evidence type="ECO:0000313" key="2">
    <source>
        <dbReference type="EMBL" id="KTD11931.1"/>
    </source>
</evidence>
<keyword evidence="1" id="KW-1133">Transmembrane helix</keyword>
<dbReference type="Proteomes" id="UP000054691">
    <property type="component" value="Unassembled WGS sequence"/>
</dbReference>
<keyword evidence="1" id="KW-0812">Transmembrane</keyword>
<feature type="transmembrane region" description="Helical" evidence="1">
    <location>
        <begin position="81"/>
        <end position="107"/>
    </location>
</feature>
<dbReference type="EMBL" id="UGOB01000001">
    <property type="protein sequence ID" value="STX46465.1"/>
    <property type="molecule type" value="Genomic_DNA"/>
</dbReference>
<evidence type="ECO:0000256" key="1">
    <source>
        <dbReference type="SAM" id="Phobius"/>
    </source>
</evidence>
<sequence>MGSYLHQGRYTPLVLVTCAIYLITWFITSATSNVIQATVIQQHAASQTFPVVRHFASVLFTFLLVLSCLKLFQKIHYQRLLMIVVLCVLIGLIAKSVSLQTYSFISAFGNYALNLSEAWRQLFVHPAWRSTVEGILTGLGMVVNLRAIGIEEAWMVHIEAFDRFLYILGGLLILFWYFSKNSTLAQPDAPQTTFSFKILFTSYHYLFVLTFLSGFNEGLLSFIPTIAHQVLPDKPIKYYQYAACFGGIIGPMIMGRFGDRLGILYMLFVTTGLLLLCHFLDMLLLQRSGSFIRIYYGTIFLEAAMIVCLISLTTALIGERLRTHGIFRVFALANLIASLGTTISMRLKIITADSLFTYKIMIITINIFLIGMSAILYWRMSLKKGLTSI</sequence>
<feature type="transmembrane region" description="Helical" evidence="1">
    <location>
        <begin position="203"/>
        <end position="226"/>
    </location>
</feature>
<protein>
    <recommendedName>
        <fullName evidence="6">MFS transporter</fullName>
    </recommendedName>
</protein>
<feature type="transmembrane region" description="Helical" evidence="1">
    <location>
        <begin position="160"/>
        <end position="178"/>
    </location>
</feature>
<keyword evidence="1" id="KW-0472">Membrane</keyword>
<feature type="transmembrane region" description="Helical" evidence="1">
    <location>
        <begin position="238"/>
        <end position="257"/>
    </location>
</feature>
<dbReference type="SUPFAM" id="SSF103473">
    <property type="entry name" value="MFS general substrate transporter"/>
    <property type="match status" value="1"/>
</dbReference>
<evidence type="ECO:0000313" key="4">
    <source>
        <dbReference type="Proteomes" id="UP000054691"/>
    </source>
</evidence>
<reference evidence="2 4" key="1">
    <citation type="submission" date="2015-11" db="EMBL/GenBank/DDBJ databases">
        <title>Genomic analysis of 38 Legionella species identifies large and diverse effector repertoires.</title>
        <authorList>
            <person name="Burstein D."/>
            <person name="Amaro F."/>
            <person name="Zusman T."/>
            <person name="Lifshitz Z."/>
            <person name="Cohen O."/>
            <person name="Gilbert J.A."/>
            <person name="Pupko T."/>
            <person name="Shuman H.A."/>
            <person name="Segal G."/>
        </authorList>
    </citation>
    <scope>NUCLEOTIDE SEQUENCE [LARGE SCALE GENOMIC DNA]</scope>
    <source>
        <strain evidence="2 4">Lyon 8420412</strain>
    </source>
</reference>
<dbReference type="EMBL" id="LNYE01000020">
    <property type="protein sequence ID" value="KTD11931.1"/>
    <property type="molecule type" value="Genomic_DNA"/>
</dbReference>
<dbReference type="Proteomes" id="UP000254476">
    <property type="component" value="Unassembled WGS sequence"/>
</dbReference>
<gene>
    <name evidence="2" type="ORF">Lgra_1389</name>
    <name evidence="3" type="ORF">NCTC12388_03229</name>
</gene>
<name>A0A378JFR8_9GAMM</name>
<proteinExistence type="predicted"/>
<reference evidence="3 5" key="2">
    <citation type="submission" date="2018-06" db="EMBL/GenBank/DDBJ databases">
        <authorList>
            <consortium name="Pathogen Informatics"/>
            <person name="Doyle S."/>
        </authorList>
    </citation>
    <scope>NUCLEOTIDE SEQUENCE [LARGE SCALE GENOMIC DNA]</scope>
    <source>
        <strain evidence="3 5">NCTC12388</strain>
    </source>
</reference>
<accession>A0A378JFR8</accession>
<dbReference type="InterPro" id="IPR036259">
    <property type="entry name" value="MFS_trans_sf"/>
</dbReference>